<gene>
    <name evidence="3" type="ORF">NF557_05580</name>
</gene>
<evidence type="ECO:0000259" key="1">
    <source>
        <dbReference type="Pfam" id="PF03033"/>
    </source>
</evidence>
<dbReference type="InterPro" id="IPR010610">
    <property type="entry name" value="EryCIII-like_C"/>
</dbReference>
<accession>A0ABY4YLJ4</accession>
<keyword evidence="4" id="KW-1185">Reference proteome</keyword>
<evidence type="ECO:0000313" key="4">
    <source>
        <dbReference type="Proteomes" id="UP001056535"/>
    </source>
</evidence>
<dbReference type="InterPro" id="IPR002213">
    <property type="entry name" value="UDP_glucos_trans"/>
</dbReference>
<organism evidence="3 4">
    <name type="scientific">Ornithinimicrobium cryptoxanthini</name>
    <dbReference type="NCBI Taxonomy" id="2934161"/>
    <lineage>
        <taxon>Bacteria</taxon>
        <taxon>Bacillati</taxon>
        <taxon>Actinomycetota</taxon>
        <taxon>Actinomycetes</taxon>
        <taxon>Micrococcales</taxon>
        <taxon>Ornithinimicrobiaceae</taxon>
        <taxon>Ornithinimicrobium</taxon>
    </lineage>
</organism>
<sequence>MRIALLAAGSRGDYEPVLAVARGLQTRGHEVGMTATSDFVDVVRDAGVPVEEVALDAMAYYRSDALRQGMPTGLTQQMELLGDVARVMAPAVRATMTDLLPRYDALVTTAMSSAWPGMVGGPRKPQVLMMFVPALPSVWGDSSLFSVRAGRSVLNLAAGLQAMVPSLRLATADPATSRRARLRGLAQLATAPAFVANSAQLVTPRRVGGRMVRATGYPFLDLPAALPATVGRFLDAGGPPVYVGLGSHTVPAVRDALAHTVSAVLELGHRAVVMRGSGLEDGTPGDDRVLFVDDVPHELLFPRTVAVVHHGGAGTTAQALRAGRPQVVLPFTMDQPFFARRVHEIGVGAAPVPVPQASEPRLRSALSVALEKSVVGRATHIGELVRSEDGVAGAVAVIERELLR</sequence>
<feature type="domain" description="Glycosyltransferase family 28 N-terminal" evidence="1">
    <location>
        <begin position="3"/>
        <end position="67"/>
    </location>
</feature>
<dbReference type="Pfam" id="PF03033">
    <property type="entry name" value="Glyco_transf_28"/>
    <property type="match status" value="1"/>
</dbReference>
<dbReference type="Proteomes" id="UP001056535">
    <property type="component" value="Chromosome"/>
</dbReference>
<proteinExistence type="predicted"/>
<dbReference type="EMBL" id="CP099490">
    <property type="protein sequence ID" value="USQ77385.1"/>
    <property type="molecule type" value="Genomic_DNA"/>
</dbReference>
<name>A0ABY4YLJ4_9MICO</name>
<reference evidence="3" key="1">
    <citation type="submission" date="2022-06" db="EMBL/GenBank/DDBJ databases">
        <title>Ornithinimicrobium JY.X270.</title>
        <authorList>
            <person name="Huang Y."/>
        </authorList>
    </citation>
    <scope>NUCLEOTIDE SEQUENCE</scope>
    <source>
        <strain evidence="3">JY.X270</strain>
    </source>
</reference>
<feature type="domain" description="Erythromycin biosynthesis protein CIII-like C-terminal" evidence="2">
    <location>
        <begin position="287"/>
        <end position="372"/>
    </location>
</feature>
<dbReference type="InterPro" id="IPR050426">
    <property type="entry name" value="Glycosyltransferase_28"/>
</dbReference>
<dbReference type="PANTHER" id="PTHR48050">
    <property type="entry name" value="STEROL 3-BETA-GLUCOSYLTRANSFERASE"/>
    <property type="match status" value="1"/>
</dbReference>
<dbReference type="CDD" id="cd03784">
    <property type="entry name" value="GT1_Gtf-like"/>
    <property type="match status" value="1"/>
</dbReference>
<dbReference type="PANTHER" id="PTHR48050:SF13">
    <property type="entry name" value="STEROL 3-BETA-GLUCOSYLTRANSFERASE UGT80A2"/>
    <property type="match status" value="1"/>
</dbReference>
<protein>
    <submittedName>
        <fullName evidence="3">Glycosyltransferase</fullName>
    </submittedName>
</protein>
<dbReference type="Gene3D" id="3.40.50.2000">
    <property type="entry name" value="Glycogen Phosphorylase B"/>
    <property type="match status" value="2"/>
</dbReference>
<dbReference type="InterPro" id="IPR004276">
    <property type="entry name" value="GlycoTrans_28_N"/>
</dbReference>
<dbReference type="Pfam" id="PF06722">
    <property type="entry name" value="EryCIII-like_C"/>
    <property type="match status" value="1"/>
</dbReference>
<dbReference type="RefSeq" id="WP_252622467.1">
    <property type="nucleotide sequence ID" value="NZ_CP099490.1"/>
</dbReference>
<evidence type="ECO:0000313" key="3">
    <source>
        <dbReference type="EMBL" id="USQ77385.1"/>
    </source>
</evidence>
<dbReference type="SUPFAM" id="SSF53756">
    <property type="entry name" value="UDP-Glycosyltransferase/glycogen phosphorylase"/>
    <property type="match status" value="1"/>
</dbReference>
<evidence type="ECO:0000259" key="2">
    <source>
        <dbReference type="Pfam" id="PF06722"/>
    </source>
</evidence>